<name>A0A7Y6TWG9_9BURK</name>
<sequence>MSLDTLPPRLQACIAAHGVAVEVVASAEAAASAETAARILGVEVGDIVKTLVLTDGVRSFAAVIPGHRRLDRRKLAAVVGAVRTPRFASADEVLALSGYPAGGVAPLAFATALTMVVDAAVAAPPGRMVVAGGGRPELLIRLGADDIVRLNAAVVAPVSADAA</sequence>
<comment type="caution">
    <text evidence="2">The sequence shown here is derived from an EMBL/GenBank/DDBJ whole genome shotgun (WGS) entry which is preliminary data.</text>
</comment>
<dbReference type="Proteomes" id="UP000529637">
    <property type="component" value="Unassembled WGS sequence"/>
</dbReference>
<dbReference type="PANTHER" id="PTHR30411">
    <property type="entry name" value="CYTOPLASMIC PROTEIN"/>
    <property type="match status" value="1"/>
</dbReference>
<proteinExistence type="predicted"/>
<organism evidence="2 3">
    <name type="scientific">Piscinibacter koreensis</name>
    <dbReference type="NCBI Taxonomy" id="2742824"/>
    <lineage>
        <taxon>Bacteria</taxon>
        <taxon>Pseudomonadati</taxon>
        <taxon>Pseudomonadota</taxon>
        <taxon>Betaproteobacteria</taxon>
        <taxon>Burkholderiales</taxon>
        <taxon>Sphaerotilaceae</taxon>
        <taxon>Piscinibacter</taxon>
    </lineage>
</organism>
<dbReference type="Pfam" id="PF04073">
    <property type="entry name" value="tRNA_edit"/>
    <property type="match status" value="1"/>
</dbReference>
<evidence type="ECO:0000313" key="3">
    <source>
        <dbReference type="Proteomes" id="UP000529637"/>
    </source>
</evidence>
<dbReference type="CDD" id="cd04332">
    <property type="entry name" value="YbaK_like"/>
    <property type="match status" value="1"/>
</dbReference>
<dbReference type="SUPFAM" id="SSF55826">
    <property type="entry name" value="YbaK/ProRS associated domain"/>
    <property type="match status" value="1"/>
</dbReference>
<dbReference type="AlphaFoldDB" id="A0A7Y6TWG9"/>
<dbReference type="InterPro" id="IPR036754">
    <property type="entry name" value="YbaK/aa-tRNA-synt-asso_dom_sf"/>
</dbReference>
<dbReference type="Gene3D" id="3.90.960.10">
    <property type="entry name" value="YbaK/aminoacyl-tRNA synthetase-associated domain"/>
    <property type="match status" value="1"/>
</dbReference>
<accession>A0A7Y6TWG9</accession>
<dbReference type="RefSeq" id="WP_176068570.1">
    <property type="nucleotide sequence ID" value="NZ_JABWMJ010000004.1"/>
</dbReference>
<keyword evidence="3" id="KW-1185">Reference proteome</keyword>
<feature type="domain" description="YbaK/aminoacyl-tRNA synthetase-associated" evidence="1">
    <location>
        <begin position="28"/>
        <end position="149"/>
    </location>
</feature>
<dbReference type="PANTHER" id="PTHR30411:SF1">
    <property type="entry name" value="CYTOPLASMIC PROTEIN"/>
    <property type="match status" value="1"/>
</dbReference>
<reference evidence="2 3" key="1">
    <citation type="submission" date="2020-06" db="EMBL/GenBank/DDBJ databases">
        <title>Schlegella sp. ID0723 isolated from air conditioner.</title>
        <authorList>
            <person name="Kim D.Y."/>
            <person name="Kim D.-U."/>
        </authorList>
    </citation>
    <scope>NUCLEOTIDE SEQUENCE [LARGE SCALE GENOMIC DNA]</scope>
    <source>
        <strain evidence="2 3">ID0723</strain>
    </source>
</reference>
<evidence type="ECO:0000313" key="2">
    <source>
        <dbReference type="EMBL" id="NUZ06002.1"/>
    </source>
</evidence>
<dbReference type="InterPro" id="IPR007214">
    <property type="entry name" value="YbaK/aa-tRNA-synth-assoc-dom"/>
</dbReference>
<dbReference type="EMBL" id="JABWMJ010000004">
    <property type="protein sequence ID" value="NUZ06002.1"/>
    <property type="molecule type" value="Genomic_DNA"/>
</dbReference>
<evidence type="ECO:0000259" key="1">
    <source>
        <dbReference type="Pfam" id="PF04073"/>
    </source>
</evidence>
<gene>
    <name evidence="2" type="ORF">HQN59_09525</name>
</gene>
<protein>
    <submittedName>
        <fullName evidence="2">YbaK/EbsC family protein</fullName>
    </submittedName>
</protein>
<dbReference type="GO" id="GO:0002161">
    <property type="term" value="F:aminoacyl-tRNA deacylase activity"/>
    <property type="evidence" value="ECO:0007669"/>
    <property type="project" value="InterPro"/>
</dbReference>